<evidence type="ECO:0000259" key="7">
    <source>
        <dbReference type="Pfam" id="PF00892"/>
    </source>
</evidence>
<accession>A0A840URF2</accession>
<proteinExistence type="predicted"/>
<feature type="transmembrane region" description="Helical" evidence="6">
    <location>
        <begin position="268"/>
        <end position="288"/>
    </location>
</feature>
<dbReference type="InterPro" id="IPR000620">
    <property type="entry name" value="EamA_dom"/>
</dbReference>
<evidence type="ECO:0000256" key="4">
    <source>
        <dbReference type="ARBA" id="ARBA00022989"/>
    </source>
</evidence>
<dbReference type="PANTHER" id="PTHR42920">
    <property type="entry name" value="OS03G0707200 PROTEIN-RELATED"/>
    <property type="match status" value="1"/>
</dbReference>
<evidence type="ECO:0000256" key="2">
    <source>
        <dbReference type="ARBA" id="ARBA00022475"/>
    </source>
</evidence>
<dbReference type="InterPro" id="IPR051258">
    <property type="entry name" value="Diverse_Substrate_Transporter"/>
</dbReference>
<feature type="domain" description="EamA" evidence="7">
    <location>
        <begin position="7"/>
        <end position="142"/>
    </location>
</feature>
<keyword evidence="3 6" id="KW-0812">Transmembrane</keyword>
<evidence type="ECO:0000256" key="3">
    <source>
        <dbReference type="ARBA" id="ARBA00022692"/>
    </source>
</evidence>
<dbReference type="EMBL" id="JACHEO010000010">
    <property type="protein sequence ID" value="MBB5348225.1"/>
    <property type="molecule type" value="Genomic_DNA"/>
</dbReference>
<feature type="domain" description="EamA" evidence="7">
    <location>
        <begin position="151"/>
        <end position="284"/>
    </location>
</feature>
<dbReference type="InterPro" id="IPR037185">
    <property type="entry name" value="EmrE-like"/>
</dbReference>
<dbReference type="PANTHER" id="PTHR42920:SF5">
    <property type="entry name" value="EAMA DOMAIN-CONTAINING PROTEIN"/>
    <property type="match status" value="1"/>
</dbReference>
<reference evidence="8 9" key="1">
    <citation type="submission" date="2020-08" db="EMBL/GenBank/DDBJ databases">
        <title>Genomic Encyclopedia of Type Strains, Phase IV (KMG-IV): sequencing the most valuable type-strain genomes for metagenomic binning, comparative biology and taxonomic classification.</title>
        <authorList>
            <person name="Goeker M."/>
        </authorList>
    </citation>
    <scope>NUCLEOTIDE SEQUENCE [LARGE SCALE GENOMIC DNA]</scope>
    <source>
        <strain evidence="8 9">DSM 28570</strain>
    </source>
</reference>
<feature type="transmembrane region" description="Helical" evidence="6">
    <location>
        <begin position="34"/>
        <end position="51"/>
    </location>
</feature>
<sequence>MSRTQANLLLTLAAMIWGSAFVVQQIGTGNLGTISFTGARFLLGALVVLPFALRQFRRVEREERPFQRRDWFGLTVTGLVLCTAAVLQQHGILRTSVANAGFLTAVYVPLVPIIGRLFLRRRVHWSVWPASCGCLAGTYIMSGAQGLDFRLGDLWVLSSTLFWAVHVILVGIMAWRTRAPLVVATIQFLVCGLTGLVVGILVEQPTMTDFFGALYGICYVGVFSVGLAFTLQVVGQRFTPAADAAIILSSETVFAALAGFIFLDERLAAVRIAGAGLILCCILAVELLPMLGKSRPLS</sequence>
<dbReference type="Pfam" id="PF00892">
    <property type="entry name" value="EamA"/>
    <property type="match status" value="2"/>
</dbReference>
<dbReference type="Proteomes" id="UP000539642">
    <property type="component" value="Unassembled WGS sequence"/>
</dbReference>
<evidence type="ECO:0000313" key="9">
    <source>
        <dbReference type="Proteomes" id="UP000539642"/>
    </source>
</evidence>
<feature type="transmembrane region" description="Helical" evidence="6">
    <location>
        <begin position="181"/>
        <end position="202"/>
    </location>
</feature>
<comment type="subcellular location">
    <subcellularLocation>
        <location evidence="1">Cell membrane</location>
        <topology evidence="1">Multi-pass membrane protein</topology>
    </subcellularLocation>
</comment>
<name>A0A840URF2_9BACT</name>
<dbReference type="GO" id="GO:0005886">
    <property type="term" value="C:plasma membrane"/>
    <property type="evidence" value="ECO:0007669"/>
    <property type="project" value="UniProtKB-SubCell"/>
</dbReference>
<feature type="transmembrane region" description="Helical" evidence="6">
    <location>
        <begin position="125"/>
        <end position="142"/>
    </location>
</feature>
<protein>
    <submittedName>
        <fullName evidence="8">Drug/metabolite transporter (DMT)-like permease</fullName>
    </submittedName>
</protein>
<feature type="transmembrane region" description="Helical" evidence="6">
    <location>
        <begin position="71"/>
        <end position="91"/>
    </location>
</feature>
<evidence type="ECO:0000256" key="1">
    <source>
        <dbReference type="ARBA" id="ARBA00004651"/>
    </source>
</evidence>
<evidence type="ECO:0000313" key="8">
    <source>
        <dbReference type="EMBL" id="MBB5348225.1"/>
    </source>
</evidence>
<keyword evidence="5 6" id="KW-0472">Membrane</keyword>
<evidence type="ECO:0000256" key="5">
    <source>
        <dbReference type="ARBA" id="ARBA00023136"/>
    </source>
</evidence>
<keyword evidence="2" id="KW-1003">Cell membrane</keyword>
<evidence type="ECO:0000256" key="6">
    <source>
        <dbReference type="SAM" id="Phobius"/>
    </source>
</evidence>
<dbReference type="RefSeq" id="WP_183350756.1">
    <property type="nucleotide sequence ID" value="NZ_JACHEO010000010.1"/>
</dbReference>
<dbReference type="SUPFAM" id="SSF103481">
    <property type="entry name" value="Multidrug resistance efflux transporter EmrE"/>
    <property type="match status" value="2"/>
</dbReference>
<keyword evidence="9" id="KW-1185">Reference proteome</keyword>
<feature type="transmembrane region" description="Helical" evidence="6">
    <location>
        <begin position="97"/>
        <end position="118"/>
    </location>
</feature>
<dbReference type="AlphaFoldDB" id="A0A840URF2"/>
<organism evidence="8 9">
    <name type="scientific">Desulfoprunum benzoelyticum</name>
    <dbReference type="NCBI Taxonomy" id="1506996"/>
    <lineage>
        <taxon>Bacteria</taxon>
        <taxon>Pseudomonadati</taxon>
        <taxon>Thermodesulfobacteriota</taxon>
        <taxon>Desulfobulbia</taxon>
        <taxon>Desulfobulbales</taxon>
        <taxon>Desulfobulbaceae</taxon>
        <taxon>Desulfoprunum</taxon>
    </lineage>
</organism>
<feature type="transmembrane region" description="Helical" evidence="6">
    <location>
        <begin position="241"/>
        <end position="262"/>
    </location>
</feature>
<comment type="caution">
    <text evidence="8">The sequence shown here is derived from an EMBL/GenBank/DDBJ whole genome shotgun (WGS) entry which is preliminary data.</text>
</comment>
<feature type="transmembrane region" description="Helical" evidence="6">
    <location>
        <begin position="154"/>
        <end position="174"/>
    </location>
</feature>
<feature type="transmembrane region" description="Helical" evidence="6">
    <location>
        <begin position="214"/>
        <end position="234"/>
    </location>
</feature>
<keyword evidence="4 6" id="KW-1133">Transmembrane helix</keyword>
<gene>
    <name evidence="8" type="ORF">HNQ81_001956</name>
</gene>